<dbReference type="EMBL" id="VANP01000004">
    <property type="protein sequence ID" value="TLP60708.1"/>
    <property type="molecule type" value="Genomic_DNA"/>
</dbReference>
<dbReference type="AlphaFoldDB" id="A0A5R8Z4I9"/>
<dbReference type="Proteomes" id="UP000309033">
    <property type="component" value="Unassembled WGS sequence"/>
</dbReference>
<dbReference type="InterPro" id="IPR029068">
    <property type="entry name" value="Glyas_Bleomycin-R_OHBP_Dase"/>
</dbReference>
<comment type="caution">
    <text evidence="1">The sequence shown here is derived from an EMBL/GenBank/DDBJ whole genome shotgun (WGS) entry which is preliminary data.</text>
</comment>
<dbReference type="OrthoDB" id="5186830at2"/>
<proteinExistence type="predicted"/>
<evidence type="ECO:0000313" key="2">
    <source>
        <dbReference type="Proteomes" id="UP000309033"/>
    </source>
</evidence>
<evidence type="ECO:0000313" key="1">
    <source>
        <dbReference type="EMBL" id="TLP60708.1"/>
    </source>
</evidence>
<name>A0A5R8Z4I9_9ACTN</name>
<reference evidence="1" key="1">
    <citation type="submission" date="2019-05" db="EMBL/GenBank/DDBJ databases">
        <title>Isolation, diversity and antifungal activity of Actinobacteria from wheat.</title>
        <authorList>
            <person name="Yu B."/>
        </authorList>
    </citation>
    <scope>NUCLEOTIDE SEQUENCE [LARGE SCALE GENOMIC DNA]</scope>
    <source>
        <strain evidence="1">NEAU-HEGS1-5</strain>
    </source>
</reference>
<dbReference type="SUPFAM" id="SSF54593">
    <property type="entry name" value="Glyoxalase/Bleomycin resistance protein/Dihydroxybiphenyl dioxygenase"/>
    <property type="match status" value="1"/>
</dbReference>
<protein>
    <submittedName>
        <fullName evidence="1">Glyoxalase/bleomycin resistance/dioxygenase family protein</fullName>
    </submittedName>
</protein>
<dbReference type="Gene3D" id="3.10.180.10">
    <property type="entry name" value="2,3-Dihydroxybiphenyl 1,2-Dioxygenase, domain 1"/>
    <property type="match status" value="1"/>
</dbReference>
<keyword evidence="2" id="KW-1185">Reference proteome</keyword>
<organism evidence="1 2">
    <name type="scientific">Microbispora triticiradicis</name>
    <dbReference type="NCBI Taxonomy" id="2200763"/>
    <lineage>
        <taxon>Bacteria</taxon>
        <taxon>Bacillati</taxon>
        <taxon>Actinomycetota</taxon>
        <taxon>Actinomycetes</taxon>
        <taxon>Streptosporangiales</taxon>
        <taxon>Streptosporangiaceae</taxon>
        <taxon>Microbispora</taxon>
    </lineage>
</organism>
<dbReference type="GO" id="GO:0051213">
    <property type="term" value="F:dioxygenase activity"/>
    <property type="evidence" value="ECO:0007669"/>
    <property type="project" value="UniProtKB-KW"/>
</dbReference>
<gene>
    <name evidence="1" type="ORF">FED44_12535</name>
</gene>
<sequence>MPATTARFTLLVLYTDRMEECRTFYGALGIGFTRERHGDGPEHYAAVLPDGQVFELYPATSERRTGAVRLGIGVDGAACEPPLKPGRHVVTDPDGRVIEVYAM</sequence>
<accession>A0A5R8Z4I9</accession>